<dbReference type="SUPFAM" id="SSF46785">
    <property type="entry name" value="Winged helix' DNA-binding domain"/>
    <property type="match status" value="1"/>
</dbReference>
<dbReference type="eggNOG" id="COG4565">
    <property type="taxonomic scope" value="Bacteria"/>
</dbReference>
<evidence type="ECO:0000256" key="5">
    <source>
        <dbReference type="ARBA" id="ARBA00023015"/>
    </source>
</evidence>
<evidence type="ECO:0000256" key="6">
    <source>
        <dbReference type="ARBA" id="ARBA00023125"/>
    </source>
</evidence>
<dbReference type="GO" id="GO:0003677">
    <property type="term" value="F:DNA binding"/>
    <property type="evidence" value="ECO:0007669"/>
    <property type="project" value="UniProtKB-KW"/>
</dbReference>
<keyword evidence="4" id="KW-0902">Two-component regulatory system</keyword>
<name>K6UP28_9MICO</name>
<reference evidence="12 13" key="1">
    <citation type="submission" date="2012-08" db="EMBL/GenBank/DDBJ databases">
        <title>Whole genome shotgun sequence of Austwickia chelonae NBRC 105200.</title>
        <authorList>
            <person name="Yoshida I."/>
            <person name="Hosoyama A."/>
            <person name="Tsuchikane K."/>
            <person name="Katsumata H."/>
            <person name="Ando Y."/>
            <person name="Ohji S."/>
            <person name="Hamada M."/>
            <person name="Tamura T."/>
            <person name="Yamazoe A."/>
            <person name="Yamazaki S."/>
            <person name="Fujita N."/>
        </authorList>
    </citation>
    <scope>NUCLEOTIDE SEQUENCE [LARGE SCALE GENOMIC DNA]</scope>
    <source>
        <strain evidence="12 13">NBRC 105200</strain>
    </source>
</reference>
<protein>
    <submittedName>
        <fullName evidence="12">Putative two-component response regulator</fullName>
    </submittedName>
</protein>
<feature type="compositionally biased region" description="Low complexity" evidence="10">
    <location>
        <begin position="243"/>
        <end position="255"/>
    </location>
</feature>
<dbReference type="PANTHER" id="PTHR45526:SF1">
    <property type="entry name" value="TRANSCRIPTIONAL REGULATORY PROTEIN DCUR-RELATED"/>
    <property type="match status" value="1"/>
</dbReference>
<dbReference type="Gene3D" id="1.10.10.10">
    <property type="entry name" value="Winged helix-like DNA-binding domain superfamily/Winged helix DNA-binding domain"/>
    <property type="match status" value="1"/>
</dbReference>
<dbReference type="GO" id="GO:0005737">
    <property type="term" value="C:cytoplasm"/>
    <property type="evidence" value="ECO:0007669"/>
    <property type="project" value="UniProtKB-SubCell"/>
</dbReference>
<dbReference type="Pfam" id="PF20714">
    <property type="entry name" value="HTH_64"/>
    <property type="match status" value="1"/>
</dbReference>
<comment type="subcellular location">
    <subcellularLocation>
        <location evidence="1">Cytoplasm</location>
    </subcellularLocation>
</comment>
<dbReference type="PANTHER" id="PTHR45526">
    <property type="entry name" value="TRANSCRIPTIONAL REGULATORY PROTEIN DPIA"/>
    <property type="match status" value="1"/>
</dbReference>
<dbReference type="PIRSF" id="PIRSF006171">
    <property type="entry name" value="RR_citrat_malat"/>
    <property type="match status" value="1"/>
</dbReference>
<evidence type="ECO:0000313" key="12">
    <source>
        <dbReference type="EMBL" id="GAB79476.1"/>
    </source>
</evidence>
<evidence type="ECO:0000256" key="10">
    <source>
        <dbReference type="SAM" id="MobiDB-lite"/>
    </source>
</evidence>
<dbReference type="InterPro" id="IPR051271">
    <property type="entry name" value="2C-system_Tx_regulators"/>
</dbReference>
<dbReference type="InterPro" id="IPR048714">
    <property type="entry name" value="DpiA-like_HTH"/>
</dbReference>
<keyword evidence="13" id="KW-1185">Reference proteome</keyword>
<evidence type="ECO:0000313" key="13">
    <source>
        <dbReference type="Proteomes" id="UP000008495"/>
    </source>
</evidence>
<dbReference type="InterPro" id="IPR011006">
    <property type="entry name" value="CheY-like_superfamily"/>
</dbReference>
<evidence type="ECO:0000256" key="1">
    <source>
        <dbReference type="ARBA" id="ARBA00004496"/>
    </source>
</evidence>
<evidence type="ECO:0000256" key="9">
    <source>
        <dbReference type="PROSITE-ProRule" id="PRU00169"/>
    </source>
</evidence>
<evidence type="ECO:0000256" key="2">
    <source>
        <dbReference type="ARBA" id="ARBA00022490"/>
    </source>
</evidence>
<dbReference type="GO" id="GO:0003700">
    <property type="term" value="F:DNA-binding transcription factor activity"/>
    <property type="evidence" value="ECO:0007669"/>
    <property type="project" value="InterPro"/>
</dbReference>
<evidence type="ECO:0000256" key="7">
    <source>
        <dbReference type="ARBA" id="ARBA00023159"/>
    </source>
</evidence>
<evidence type="ECO:0000256" key="3">
    <source>
        <dbReference type="ARBA" id="ARBA00022553"/>
    </source>
</evidence>
<evidence type="ECO:0000256" key="4">
    <source>
        <dbReference type="ARBA" id="ARBA00023012"/>
    </source>
</evidence>
<dbReference type="SUPFAM" id="SSF52172">
    <property type="entry name" value="CheY-like"/>
    <property type="match status" value="1"/>
</dbReference>
<evidence type="ECO:0000256" key="8">
    <source>
        <dbReference type="ARBA" id="ARBA00023163"/>
    </source>
</evidence>
<accession>K6UP28</accession>
<dbReference type="RefSeq" id="WP_006504235.1">
    <property type="nucleotide sequence ID" value="NZ_BAGZ01000027.1"/>
</dbReference>
<dbReference type="InterPro" id="IPR036390">
    <property type="entry name" value="WH_DNA-bd_sf"/>
</dbReference>
<comment type="caution">
    <text evidence="12">The sequence shown here is derived from an EMBL/GenBank/DDBJ whole genome shotgun (WGS) entry which is preliminary data.</text>
</comment>
<proteinExistence type="predicted"/>
<dbReference type="InterPro" id="IPR036388">
    <property type="entry name" value="WH-like_DNA-bd_sf"/>
</dbReference>
<dbReference type="SMART" id="SM00448">
    <property type="entry name" value="REC"/>
    <property type="match status" value="1"/>
</dbReference>
<dbReference type="STRING" id="100225.SAMN05421595_2655"/>
<keyword evidence="6" id="KW-0238">DNA-binding</keyword>
<organism evidence="12 13">
    <name type="scientific">Austwickia chelonae NBRC 105200</name>
    <dbReference type="NCBI Taxonomy" id="1184607"/>
    <lineage>
        <taxon>Bacteria</taxon>
        <taxon>Bacillati</taxon>
        <taxon>Actinomycetota</taxon>
        <taxon>Actinomycetes</taxon>
        <taxon>Micrococcales</taxon>
        <taxon>Dermatophilaceae</taxon>
        <taxon>Austwickia</taxon>
    </lineage>
</organism>
<dbReference type="CDD" id="cd19925">
    <property type="entry name" value="REC_citrate_TCS"/>
    <property type="match status" value="1"/>
</dbReference>
<keyword evidence="2" id="KW-0963">Cytoplasm</keyword>
<dbReference type="Proteomes" id="UP000008495">
    <property type="component" value="Unassembled WGS sequence"/>
</dbReference>
<keyword evidence="5" id="KW-0805">Transcription regulation</keyword>
<dbReference type="InterPro" id="IPR024187">
    <property type="entry name" value="Sig_transdc_resp-reg_cit/mal"/>
</dbReference>
<dbReference type="PROSITE" id="PS50110">
    <property type="entry name" value="RESPONSE_REGULATORY"/>
    <property type="match status" value="1"/>
</dbReference>
<dbReference type="EMBL" id="BAGZ01000027">
    <property type="protein sequence ID" value="GAB79476.1"/>
    <property type="molecule type" value="Genomic_DNA"/>
</dbReference>
<keyword evidence="7" id="KW-0010">Activator</keyword>
<evidence type="ECO:0000259" key="11">
    <source>
        <dbReference type="PROSITE" id="PS50110"/>
    </source>
</evidence>
<feature type="modified residue" description="4-aspartylphosphate" evidence="9">
    <location>
        <position position="64"/>
    </location>
</feature>
<feature type="domain" description="Response regulatory" evidence="11">
    <location>
        <begin position="13"/>
        <end position="129"/>
    </location>
</feature>
<feature type="region of interest" description="Disordered" evidence="10">
    <location>
        <begin position="215"/>
        <end position="273"/>
    </location>
</feature>
<dbReference type="InterPro" id="IPR001789">
    <property type="entry name" value="Sig_transdc_resp-reg_receiver"/>
</dbReference>
<dbReference type="GO" id="GO:0000156">
    <property type="term" value="F:phosphorelay response regulator activity"/>
    <property type="evidence" value="ECO:0007669"/>
    <property type="project" value="TreeGrafter"/>
</dbReference>
<dbReference type="Pfam" id="PF00072">
    <property type="entry name" value="Response_reg"/>
    <property type="match status" value="1"/>
</dbReference>
<gene>
    <name evidence="12" type="ORF">AUCHE_27_00060</name>
</gene>
<keyword evidence="3 9" id="KW-0597">Phosphoprotein</keyword>
<sequence>MTSVVVPAGEMLQVLVVEDEPVAAVAHASYVRRVPGFVVAGVARTGQEALSTLRSAQIDLVLLDLHLPDMHGLSIVRAMRAAGVPTDVLAVTSAREVEMVRAAVSLGVVGYLLKPFVFASLAERLQAYREYRSVTTGQGVSTQGEVDQLLAGLHQRREASLPKGLAEDIWGQVVHLVRAADQGRTAADTAQALGVSRVTARRYLEYLADSGLAERRTRPTGTGRPAIEYHWRERPSTLSRSVSPIGGPTTPASTAPSPPIVEHGFRPSPGRHR</sequence>
<keyword evidence="8" id="KW-0804">Transcription</keyword>
<dbReference type="AlphaFoldDB" id="K6UP28"/>
<dbReference type="Gene3D" id="3.40.50.2300">
    <property type="match status" value="1"/>
</dbReference>